<dbReference type="KEGG" id="nsr:NS506_06860"/>
<dbReference type="EC" id="3.1.26.12" evidence="15"/>
<evidence type="ECO:0000256" key="6">
    <source>
        <dbReference type="ARBA" id="ARBA00022552"/>
    </source>
</evidence>
<dbReference type="PANTHER" id="PTHR30001:SF0">
    <property type="entry name" value="RIBONUCLEASE G"/>
    <property type="match status" value="1"/>
</dbReference>
<protein>
    <recommendedName>
        <fullName evidence="16">Ribonuclease E</fullName>
        <ecNumber evidence="15">3.1.26.12</ecNumber>
    </recommendedName>
</protein>
<keyword evidence="8" id="KW-0819">tRNA processing</keyword>
<feature type="compositionally biased region" description="Low complexity" evidence="17">
    <location>
        <begin position="86"/>
        <end position="104"/>
    </location>
</feature>
<dbReference type="SMART" id="SM00316">
    <property type="entry name" value="S1"/>
    <property type="match status" value="1"/>
</dbReference>
<dbReference type="InterPro" id="IPR006847">
    <property type="entry name" value="IF2_N"/>
</dbReference>
<dbReference type="GO" id="GO:0006397">
    <property type="term" value="P:mRNA processing"/>
    <property type="evidence" value="ECO:0007669"/>
    <property type="project" value="UniProtKB-KW"/>
</dbReference>
<feature type="region of interest" description="Disordered" evidence="17">
    <location>
        <begin position="77"/>
        <end position="104"/>
    </location>
</feature>
<proteinExistence type="inferred from homology"/>
<dbReference type="GO" id="GO:0003723">
    <property type="term" value="F:RNA binding"/>
    <property type="evidence" value="ECO:0007669"/>
    <property type="project" value="UniProtKB-KW"/>
</dbReference>
<dbReference type="Proteomes" id="UP000180166">
    <property type="component" value="Chromosome"/>
</dbReference>
<dbReference type="Pfam" id="PF10150">
    <property type="entry name" value="RNase_E_G"/>
    <property type="match status" value="1"/>
</dbReference>
<evidence type="ECO:0000256" key="1">
    <source>
        <dbReference type="ARBA" id="ARBA00001946"/>
    </source>
</evidence>
<comment type="cofactor">
    <cofactor evidence="2">
        <name>Zn(2+)</name>
        <dbReference type="ChEBI" id="CHEBI:29105"/>
    </cofactor>
</comment>
<evidence type="ECO:0000256" key="17">
    <source>
        <dbReference type="SAM" id="MobiDB-lite"/>
    </source>
</evidence>
<dbReference type="InterPro" id="IPR012340">
    <property type="entry name" value="NA-bd_OB-fold"/>
</dbReference>
<feature type="compositionally biased region" description="Basic residues" evidence="17">
    <location>
        <begin position="1003"/>
        <end position="1012"/>
    </location>
</feature>
<evidence type="ECO:0000259" key="18">
    <source>
        <dbReference type="PROSITE" id="PS50126"/>
    </source>
</evidence>
<feature type="compositionally biased region" description="Basic and acidic residues" evidence="17">
    <location>
        <begin position="193"/>
        <end position="208"/>
    </location>
</feature>
<keyword evidence="5" id="KW-0963">Cytoplasm</keyword>
<evidence type="ECO:0000256" key="11">
    <source>
        <dbReference type="ARBA" id="ARBA00022833"/>
    </source>
</evidence>
<feature type="domain" description="S1 motif" evidence="18">
    <location>
        <begin position="441"/>
        <end position="524"/>
    </location>
</feature>
<comment type="subcellular location">
    <subcellularLocation>
        <location evidence="3">Cytoplasm</location>
    </subcellularLocation>
</comment>
<feature type="compositionally biased region" description="Basic and acidic residues" evidence="17">
    <location>
        <begin position="233"/>
        <end position="247"/>
    </location>
</feature>
<feature type="compositionally biased region" description="Basic residues" evidence="17">
    <location>
        <begin position="307"/>
        <end position="317"/>
    </location>
</feature>
<dbReference type="GO" id="GO:0008033">
    <property type="term" value="P:tRNA processing"/>
    <property type="evidence" value="ECO:0007669"/>
    <property type="project" value="UniProtKB-KW"/>
</dbReference>
<evidence type="ECO:0000256" key="4">
    <source>
        <dbReference type="ARBA" id="ARBA00005522"/>
    </source>
</evidence>
<feature type="compositionally biased region" description="Acidic residues" evidence="17">
    <location>
        <begin position="220"/>
        <end position="232"/>
    </location>
</feature>
<feature type="region of interest" description="Disordered" evidence="17">
    <location>
        <begin position="178"/>
        <end position="386"/>
    </location>
</feature>
<dbReference type="CDD" id="cd04453">
    <property type="entry name" value="S1_RNase_E"/>
    <property type="match status" value="1"/>
</dbReference>
<dbReference type="Pfam" id="PF00575">
    <property type="entry name" value="S1"/>
    <property type="match status" value="1"/>
</dbReference>
<dbReference type="InterPro" id="IPR003029">
    <property type="entry name" value="S1_domain"/>
</dbReference>
<dbReference type="GO" id="GO:0005737">
    <property type="term" value="C:cytoplasm"/>
    <property type="evidence" value="ECO:0007669"/>
    <property type="project" value="UniProtKB-SubCell"/>
</dbReference>
<name>A0ABC8B2R2_9NOCA</name>
<keyword evidence="13" id="KW-0694">RNA-binding</keyword>
<feature type="compositionally biased region" description="Acidic residues" evidence="17">
    <location>
        <begin position="321"/>
        <end position="331"/>
    </location>
</feature>
<evidence type="ECO:0000256" key="15">
    <source>
        <dbReference type="ARBA" id="ARBA00066879"/>
    </source>
</evidence>
<feature type="compositionally biased region" description="Low complexity" evidence="17">
    <location>
        <begin position="209"/>
        <end position="219"/>
    </location>
</feature>
<dbReference type="EMBL" id="CP017839">
    <property type="protein sequence ID" value="APB00891.1"/>
    <property type="molecule type" value="Genomic_DNA"/>
</dbReference>
<dbReference type="SUPFAM" id="SSF50249">
    <property type="entry name" value="Nucleic acid-binding proteins"/>
    <property type="match status" value="1"/>
</dbReference>
<evidence type="ECO:0000256" key="14">
    <source>
        <dbReference type="ARBA" id="ARBA00050524"/>
    </source>
</evidence>
<gene>
    <name evidence="19" type="ORF">NS506_06860</name>
</gene>
<dbReference type="GO" id="GO:0006364">
    <property type="term" value="P:rRNA processing"/>
    <property type="evidence" value="ECO:0007669"/>
    <property type="project" value="UniProtKB-KW"/>
</dbReference>
<evidence type="ECO:0000256" key="16">
    <source>
        <dbReference type="ARBA" id="ARBA00072999"/>
    </source>
</evidence>
<keyword evidence="10 19" id="KW-0378">Hydrolase</keyword>
<dbReference type="GO" id="GO:0046872">
    <property type="term" value="F:metal ion binding"/>
    <property type="evidence" value="ECO:0007669"/>
    <property type="project" value="UniProtKB-KW"/>
</dbReference>
<feature type="compositionally biased region" description="Polar residues" evidence="17">
    <location>
        <begin position="9"/>
        <end position="24"/>
    </location>
</feature>
<evidence type="ECO:0000256" key="7">
    <source>
        <dbReference type="ARBA" id="ARBA00022664"/>
    </source>
</evidence>
<evidence type="ECO:0000313" key="20">
    <source>
        <dbReference type="Proteomes" id="UP000180166"/>
    </source>
</evidence>
<evidence type="ECO:0000256" key="8">
    <source>
        <dbReference type="ARBA" id="ARBA00022694"/>
    </source>
</evidence>
<keyword evidence="12" id="KW-0460">Magnesium</keyword>
<keyword evidence="9" id="KW-0479">Metal-binding</keyword>
<feature type="compositionally biased region" description="Basic and acidic residues" evidence="17">
    <location>
        <begin position="859"/>
        <end position="870"/>
    </location>
</feature>
<keyword evidence="11" id="KW-0862">Zinc</keyword>
<comment type="cofactor">
    <cofactor evidence="1">
        <name>Mg(2+)</name>
        <dbReference type="ChEBI" id="CHEBI:18420"/>
    </cofactor>
</comment>
<dbReference type="PROSITE" id="PS50126">
    <property type="entry name" value="S1"/>
    <property type="match status" value="1"/>
</dbReference>
<keyword evidence="7" id="KW-0507">mRNA processing</keyword>
<feature type="region of interest" description="Disordered" evidence="17">
    <location>
        <begin position="821"/>
        <end position="870"/>
    </location>
</feature>
<evidence type="ECO:0000256" key="10">
    <source>
        <dbReference type="ARBA" id="ARBA00022801"/>
    </source>
</evidence>
<evidence type="ECO:0000256" key="5">
    <source>
        <dbReference type="ARBA" id="ARBA00022490"/>
    </source>
</evidence>
<dbReference type="InterPro" id="IPR019307">
    <property type="entry name" value="RNA-bd_AU-1/RNase_E/G"/>
</dbReference>
<dbReference type="Gene3D" id="1.10.10.2480">
    <property type="match status" value="1"/>
</dbReference>
<reference evidence="19 20" key="1">
    <citation type="submission" date="2016-10" db="EMBL/GenBank/DDBJ databases">
        <title>Genome sequence of Nocardia seriolae strain EM150506, isolated from Anguila japonica.</title>
        <authorList>
            <person name="Han H.-J."/>
        </authorList>
    </citation>
    <scope>NUCLEOTIDE SEQUENCE [LARGE SCALE GENOMIC DNA]</scope>
    <source>
        <strain evidence="19 20">EM150506</strain>
    </source>
</reference>
<dbReference type="Pfam" id="PF04760">
    <property type="entry name" value="IF2_N"/>
    <property type="match status" value="1"/>
</dbReference>
<evidence type="ECO:0000313" key="19">
    <source>
        <dbReference type="EMBL" id="APB00891.1"/>
    </source>
</evidence>
<organism evidence="19 20">
    <name type="scientific">Nocardia seriolae</name>
    <dbReference type="NCBI Taxonomy" id="37332"/>
    <lineage>
        <taxon>Bacteria</taxon>
        <taxon>Bacillati</taxon>
        <taxon>Actinomycetota</taxon>
        <taxon>Actinomycetes</taxon>
        <taxon>Mycobacteriales</taxon>
        <taxon>Nocardiaceae</taxon>
        <taxon>Nocardia</taxon>
    </lineage>
</organism>
<dbReference type="Gene3D" id="2.40.50.140">
    <property type="entry name" value="Nucleic acid-binding proteins"/>
    <property type="match status" value="1"/>
</dbReference>
<comment type="similarity">
    <text evidence="4">Belongs to the RNase E/G family.</text>
</comment>
<evidence type="ECO:0000256" key="9">
    <source>
        <dbReference type="ARBA" id="ARBA00022723"/>
    </source>
</evidence>
<accession>A0ABC8B2R2</accession>
<dbReference type="NCBIfam" id="TIGR00757">
    <property type="entry name" value="RNaseEG"/>
    <property type="match status" value="1"/>
</dbReference>
<comment type="catalytic activity">
    <reaction evidence="14">
        <text>Endonucleolytic cleavage of single-stranded RNA in A- and U-rich regions.</text>
        <dbReference type="EC" id="3.1.26.12"/>
    </reaction>
</comment>
<feature type="compositionally biased region" description="Acidic residues" evidence="17">
    <location>
        <begin position="269"/>
        <end position="298"/>
    </location>
</feature>
<dbReference type="AlphaFoldDB" id="A0ABC8B2R2"/>
<feature type="compositionally biased region" description="Basic residues" evidence="17">
    <location>
        <begin position="248"/>
        <end position="259"/>
    </location>
</feature>
<evidence type="ECO:0000256" key="12">
    <source>
        <dbReference type="ARBA" id="ARBA00022842"/>
    </source>
</evidence>
<dbReference type="FunFam" id="2.40.50.140:FF:000066">
    <property type="entry name" value="Ribonuclease E"/>
    <property type="match status" value="1"/>
</dbReference>
<feature type="compositionally biased region" description="Low complexity" evidence="17">
    <location>
        <begin position="1062"/>
        <end position="1072"/>
    </location>
</feature>
<keyword evidence="6" id="KW-0698">rRNA processing</keyword>
<dbReference type="InterPro" id="IPR004659">
    <property type="entry name" value="RNase_E/G"/>
</dbReference>
<feature type="region of interest" description="Disordered" evidence="17">
    <location>
        <begin position="999"/>
        <end position="1072"/>
    </location>
</feature>
<sequence>MADQEPLEASQSNGEGEGASTTPAAEQLPERIRVHALAKLLGTTSKRILAHLTEMGAQARSPQSSLDRAVAETVRDAFGPRDIDAPDPIAVPEPAEEPVAPGPIAESTVDAAIAAQDDRAADEIAAEEVEAAEAAVAAPARQTSLFASPFQSEPQVDEPVQYQPSAAVAAPLFQAPDAAAAEEARRARRAERKARTEERVAAEKDVETKAVTAKAVAEEPVAEDAEDEGEWDGEQRGRDEADREGTSRRRRRGRRGRGRGRGEQHGDNDTGDLDGDEAEADETAEAADIDAAEDEDEGAAVPEGSSSRRRRRRRRRKGGEDNEPEASDDDPPNTVVHEREPRSKRRAAAKDVDEVQGISGSTRLEAKRQRRRDGREAGRRRPPILTESEFLARREAVDRVMVVREKHFAEHPTSTTQVAVLEDNILVEHFVTSTGSASMVGNVYLGKVQNVLPSMEAAFVDIGRGRNGVLYAGEVNWEAAGLGGKERKIEQALKPGDTVLVQVSKDPVGHKGARLTTQISLAGRFLVYVPGGTSTGISRKLPDTERKRLKEILRDIVPQDAGVIIRTASEGVSEPELARDVERLQATWRTIEEQSKQGSGAPKTLYEEPDLLVKVVRDLFNEDFSKLVIEGERAWTTVENYVRTVAPDMLARVERYEGSGVDVFGSLRIDEQLAKALDRKVWLPSGGTLVIDRTEAMTVIDVNTGKFTGSGGSNLEETVTRNNLEAAEEIVRQMRLRDIGGMIVVDFIDMVLESNRDLVLRRLTEALGRDRTRHQVSEVTSLGLVQMTRKKLGTGLVEAFSTTCETCHGRGILVHNYPVEASAPAGDTGEGVGRREGSRRRRKDRNAPAAEAPAVEPVVEEKVEKTDKPEVKAEQAAAKRAHPVAMAMAAHAAEEAVHAADEDAVTAADAANAVPAEGDSVADVAAAESVIVRAAENAAAEATLAERAVTEVEDEVAASTNGTAVAPVVDTVVVESEPAAIESPIAEAHAAEAAVAAAEARSGRRPTRRRVARTASAPAADSKGAVFVLSSTDQADKPGFNLDDLAPAVVPPRARPRRRAAGRAAGAPEGEN</sequence>
<dbReference type="GO" id="GO:0008995">
    <property type="term" value="F:ribonuclease E activity"/>
    <property type="evidence" value="ECO:0007669"/>
    <property type="project" value="UniProtKB-EC"/>
</dbReference>
<evidence type="ECO:0000256" key="2">
    <source>
        <dbReference type="ARBA" id="ARBA00001947"/>
    </source>
</evidence>
<evidence type="ECO:0000256" key="3">
    <source>
        <dbReference type="ARBA" id="ARBA00004496"/>
    </source>
</evidence>
<dbReference type="RefSeq" id="WP_071344521.1">
    <property type="nucleotide sequence ID" value="NZ_CP017839.1"/>
</dbReference>
<feature type="compositionally biased region" description="Low complexity" evidence="17">
    <location>
        <begin position="847"/>
        <end position="857"/>
    </location>
</feature>
<feature type="region of interest" description="Disordered" evidence="17">
    <location>
        <begin position="1"/>
        <end position="30"/>
    </location>
</feature>
<evidence type="ECO:0000256" key="13">
    <source>
        <dbReference type="ARBA" id="ARBA00022884"/>
    </source>
</evidence>
<dbReference type="PANTHER" id="PTHR30001">
    <property type="entry name" value="RIBONUCLEASE"/>
    <property type="match status" value="1"/>
</dbReference>